<keyword evidence="3" id="KW-1185">Reference proteome</keyword>
<keyword evidence="1" id="KW-0472">Membrane</keyword>
<reference evidence="2 3" key="1">
    <citation type="submission" date="2014-11" db="EMBL/GenBank/DDBJ databases">
        <authorList>
            <person name="Aslett M.A."/>
            <person name="De Silva N."/>
        </authorList>
    </citation>
    <scope>NUCLEOTIDE SEQUENCE [LARGE SCALE GENOMIC DNA]</scope>
    <source>
        <strain evidence="2 3">ATCC9714</strain>
    </source>
</reference>
<proteinExistence type="predicted"/>
<feature type="transmembrane region" description="Helical" evidence="1">
    <location>
        <begin position="16"/>
        <end position="34"/>
    </location>
</feature>
<name>A0ABM9RNC9_PARSO</name>
<dbReference type="GeneID" id="97537285"/>
<sequence length="233" mass="26622">MGKKDLTLEQKKLDTDIWIIALITMGMFLFYMMFGNQMMDYIKNSSNSIILRLALNGGVQFGIAGLGITLVCIYRKERFSQFGLVKRNTIKAIFYSIICFVPYIMYIFISGQYTGYKPFSIILTNDVLNSGVPINILGMILIIVVWGFFEGFNYAVISDKLNNLYPSKNKWFNVGAIICAIVCILFHPFSTSFWGIVEIITMFIAIYGMLIVKDKTNNAWGCVFVFCFIWNAF</sequence>
<feature type="transmembrane region" description="Helical" evidence="1">
    <location>
        <begin position="49"/>
        <end position="73"/>
    </location>
</feature>
<dbReference type="Proteomes" id="UP000032811">
    <property type="component" value="Chromosome 1"/>
</dbReference>
<organism evidence="2 3">
    <name type="scientific">Paraclostridium sordellii</name>
    <name type="common">Clostridium sordellii</name>
    <dbReference type="NCBI Taxonomy" id="1505"/>
    <lineage>
        <taxon>Bacteria</taxon>
        <taxon>Bacillati</taxon>
        <taxon>Bacillota</taxon>
        <taxon>Clostridia</taxon>
        <taxon>Peptostreptococcales</taxon>
        <taxon>Peptostreptococcaceae</taxon>
        <taxon>Paraclostridium</taxon>
    </lineage>
</organism>
<protein>
    <submittedName>
        <fullName evidence="2">Membrane protein</fullName>
    </submittedName>
</protein>
<evidence type="ECO:0000313" key="2">
    <source>
        <dbReference type="EMBL" id="CEJ73546.1"/>
    </source>
</evidence>
<keyword evidence="1" id="KW-1133">Transmembrane helix</keyword>
<feature type="transmembrane region" description="Helical" evidence="1">
    <location>
        <begin position="169"/>
        <end position="187"/>
    </location>
</feature>
<accession>A0ABM9RNC9</accession>
<evidence type="ECO:0000256" key="1">
    <source>
        <dbReference type="SAM" id="Phobius"/>
    </source>
</evidence>
<feature type="transmembrane region" description="Helical" evidence="1">
    <location>
        <begin position="193"/>
        <end position="212"/>
    </location>
</feature>
<keyword evidence="1" id="KW-0812">Transmembrane</keyword>
<feature type="transmembrane region" description="Helical" evidence="1">
    <location>
        <begin position="93"/>
        <end position="114"/>
    </location>
</feature>
<dbReference type="EMBL" id="LN679998">
    <property type="protein sequence ID" value="CEJ73546.1"/>
    <property type="molecule type" value="Genomic_DNA"/>
</dbReference>
<evidence type="ECO:0000313" key="3">
    <source>
        <dbReference type="Proteomes" id="UP000032811"/>
    </source>
</evidence>
<gene>
    <name evidence="2" type="ORF">ATCC9714_14341</name>
</gene>
<dbReference type="RefSeq" id="WP_057544869.1">
    <property type="nucleotide sequence ID" value="NZ_CDNJ01000003.1"/>
</dbReference>
<feature type="transmembrane region" description="Helical" evidence="1">
    <location>
        <begin position="134"/>
        <end position="157"/>
    </location>
</feature>